<dbReference type="AlphaFoldDB" id="A0A8N4F9N4"/>
<dbReference type="SUPFAM" id="SSF103511">
    <property type="entry name" value="Chlorophyll a-b binding protein"/>
    <property type="match status" value="1"/>
</dbReference>
<gene>
    <name evidence="3" type="primary">LOC105056434</name>
</gene>
<evidence type="ECO:0000313" key="3">
    <source>
        <dbReference type="RefSeq" id="XP_029123784.1"/>
    </source>
</evidence>
<evidence type="ECO:0000313" key="2">
    <source>
        <dbReference type="Proteomes" id="UP000504607"/>
    </source>
</evidence>
<keyword evidence="2" id="KW-1185">Reference proteome</keyword>
<dbReference type="OrthoDB" id="543868at2759"/>
<keyword evidence="1" id="KW-0472">Membrane</keyword>
<dbReference type="Proteomes" id="UP000504607">
    <property type="component" value="Chromosome 13"/>
</dbReference>
<dbReference type="RefSeq" id="XP_029123784.1">
    <property type="nucleotide sequence ID" value="XM_029267951.1"/>
</dbReference>
<organism evidence="2 3">
    <name type="scientific">Elaeis guineensis var. tenera</name>
    <name type="common">Oil palm</name>
    <dbReference type="NCBI Taxonomy" id="51953"/>
    <lineage>
        <taxon>Eukaryota</taxon>
        <taxon>Viridiplantae</taxon>
        <taxon>Streptophyta</taxon>
        <taxon>Embryophyta</taxon>
        <taxon>Tracheophyta</taxon>
        <taxon>Spermatophyta</taxon>
        <taxon>Magnoliopsida</taxon>
        <taxon>Liliopsida</taxon>
        <taxon>Arecaceae</taxon>
        <taxon>Arecoideae</taxon>
        <taxon>Cocoseae</taxon>
        <taxon>Elaeidinae</taxon>
        <taxon>Elaeis</taxon>
    </lineage>
</organism>
<name>A0A8N4F9N4_ELAGV</name>
<evidence type="ECO:0000256" key="1">
    <source>
        <dbReference type="SAM" id="Phobius"/>
    </source>
</evidence>
<proteinExistence type="predicted"/>
<keyword evidence="1" id="KW-1133">Transmembrane helix</keyword>
<feature type="transmembrane region" description="Helical" evidence="1">
    <location>
        <begin position="140"/>
        <end position="160"/>
    </location>
</feature>
<reference evidence="3" key="1">
    <citation type="submission" date="2025-08" db="UniProtKB">
        <authorList>
            <consortium name="RefSeq"/>
        </authorList>
    </citation>
    <scope>IDENTIFICATION</scope>
</reference>
<sequence length="166" mass="18270">MAQALLPSSLLRLSLPSLSRIIPHRINLIFSLFFLHADATAAKSARARPVPWLRPSSKAPELVFSFKRGSPHFFWITSRRRKNVCRAMSVSIRCEQGTKQNNGLDVWLGRLAMVGFATAITVEIATGKGLLENFGFTTPLPTLALVVTALVGVLTVFFIFQSASQD</sequence>
<keyword evidence="1" id="KW-0812">Transmembrane</keyword>
<accession>A0A8N4F9N4</accession>
<protein>
    <submittedName>
        <fullName evidence="3">Stress enhanced protein 1, chloroplastic isoform X1</fullName>
    </submittedName>
</protein>